<dbReference type="EMBL" id="JACIJF010000013">
    <property type="protein sequence ID" value="MBB5712128.1"/>
    <property type="molecule type" value="Genomic_DNA"/>
</dbReference>
<dbReference type="RefSeq" id="WP_184090145.1">
    <property type="nucleotide sequence ID" value="NZ_JACIJF010000013.1"/>
</dbReference>
<organism evidence="2 3">
    <name type="scientific">Sphingomonas xinjiangensis</name>
    <dbReference type="NCBI Taxonomy" id="643568"/>
    <lineage>
        <taxon>Bacteria</taxon>
        <taxon>Pseudomonadati</taxon>
        <taxon>Pseudomonadota</taxon>
        <taxon>Alphaproteobacteria</taxon>
        <taxon>Sphingomonadales</taxon>
        <taxon>Sphingomonadaceae</taxon>
        <taxon>Sphingomonas</taxon>
    </lineage>
</organism>
<dbReference type="InterPro" id="IPR034154">
    <property type="entry name" value="TOPRIM_DnaG/twinkle"/>
</dbReference>
<dbReference type="AlphaFoldDB" id="A0A840YLC6"/>
<dbReference type="Gene3D" id="3.40.1360.10">
    <property type="match status" value="1"/>
</dbReference>
<comment type="caution">
    <text evidence="2">The sequence shown here is derived from an EMBL/GenBank/DDBJ whole genome shotgun (WGS) entry which is preliminary data.</text>
</comment>
<proteinExistence type="predicted"/>
<dbReference type="InterPro" id="IPR055570">
    <property type="entry name" value="DUF7146"/>
</dbReference>
<name>A0A840YLC6_9SPHN</name>
<keyword evidence="3" id="KW-1185">Reference proteome</keyword>
<protein>
    <recommendedName>
        <fullName evidence="1">DUF7146 domain-containing protein</fullName>
    </recommendedName>
</protein>
<accession>A0A840YLC6</accession>
<evidence type="ECO:0000313" key="2">
    <source>
        <dbReference type="EMBL" id="MBB5712128.1"/>
    </source>
</evidence>
<dbReference type="CDD" id="cd01029">
    <property type="entry name" value="TOPRIM_primases"/>
    <property type="match status" value="1"/>
</dbReference>
<evidence type="ECO:0000259" key="1">
    <source>
        <dbReference type="Pfam" id="PF23639"/>
    </source>
</evidence>
<dbReference type="Proteomes" id="UP000527143">
    <property type="component" value="Unassembled WGS sequence"/>
</dbReference>
<evidence type="ECO:0000313" key="3">
    <source>
        <dbReference type="Proteomes" id="UP000527143"/>
    </source>
</evidence>
<dbReference type="Pfam" id="PF23639">
    <property type="entry name" value="DUF7146"/>
    <property type="match status" value="1"/>
</dbReference>
<feature type="domain" description="DUF7146" evidence="1">
    <location>
        <begin position="90"/>
        <end position="182"/>
    </location>
</feature>
<gene>
    <name evidence="2" type="ORF">FHT02_003385</name>
</gene>
<reference evidence="2 3" key="1">
    <citation type="submission" date="2020-08" db="EMBL/GenBank/DDBJ databases">
        <title>Genomic Encyclopedia of Type Strains, Phase IV (KMG-IV): sequencing the most valuable type-strain genomes for metagenomic binning, comparative biology and taxonomic classification.</title>
        <authorList>
            <person name="Goeker M."/>
        </authorList>
    </citation>
    <scope>NUCLEOTIDE SEQUENCE [LARGE SCALE GENOMIC DNA]</scope>
    <source>
        <strain evidence="2 3">DSM 26736</strain>
    </source>
</reference>
<sequence>MALLARSPSQYLVSLVAALGGRWDGHVAMCRCPAHQDRTPSLSLRQGDRNILVTCFAGCDAEDVLRELARIPISGRHPAPPPPAARQGGTANVERIWSEAMPVEGSLAERYLETRKLLPAFNDLRFHPRCPHGPKPHTKFKPALLVGVREGNRLIAIQRIFLDRQTGYYTEKVNLGLLAGSAWMGGGLAATIGWAEGFESAAAYSRLKGIPCWSPLGSRRFDLVSLPDCVTTLVLAGDNDGPGRLAVRKAIRRYVSNKRIVLVDYPPPGFNDWAEVLESNLADTGELNHWRNNA</sequence>